<keyword evidence="4" id="KW-1185">Reference proteome</keyword>
<dbReference type="EMBL" id="GL871704">
    <property type="protein sequence ID" value="EGC28277.1"/>
    <property type="molecule type" value="Genomic_DNA"/>
</dbReference>
<feature type="compositionally biased region" description="Low complexity" evidence="2">
    <location>
        <begin position="7"/>
        <end position="23"/>
    </location>
</feature>
<feature type="region of interest" description="Disordered" evidence="2">
    <location>
        <begin position="1"/>
        <end position="43"/>
    </location>
</feature>
<evidence type="ECO:0000313" key="3">
    <source>
        <dbReference type="EMBL" id="EGC28277.1"/>
    </source>
</evidence>
<dbReference type="AlphaFoldDB" id="F1A6A3"/>
<dbReference type="VEuPathDB" id="AmoebaDB:DICPUDRAFT_90994"/>
<dbReference type="OrthoDB" id="10661492at2759"/>
<evidence type="ECO:0000256" key="2">
    <source>
        <dbReference type="SAM" id="MobiDB-lite"/>
    </source>
</evidence>
<dbReference type="GeneID" id="10511304"/>
<protein>
    <submittedName>
        <fullName evidence="3">Uncharacterized protein</fullName>
    </submittedName>
</protein>
<evidence type="ECO:0000256" key="1">
    <source>
        <dbReference type="SAM" id="Coils"/>
    </source>
</evidence>
<keyword evidence="1" id="KW-0175">Coiled coil</keyword>
<dbReference type="Proteomes" id="UP000001064">
    <property type="component" value="Unassembled WGS sequence"/>
</dbReference>
<reference evidence="4" key="1">
    <citation type="journal article" date="2011" name="Genome Biol.">
        <title>Comparative genomics of the social amoebae Dictyostelium discoideum and Dictyostelium purpureum.</title>
        <authorList>
            <consortium name="US DOE Joint Genome Institute (JGI-PGF)"/>
            <person name="Sucgang R."/>
            <person name="Kuo A."/>
            <person name="Tian X."/>
            <person name="Salerno W."/>
            <person name="Parikh A."/>
            <person name="Feasley C.L."/>
            <person name="Dalin E."/>
            <person name="Tu H."/>
            <person name="Huang E."/>
            <person name="Barry K."/>
            <person name="Lindquist E."/>
            <person name="Shapiro H."/>
            <person name="Bruce D."/>
            <person name="Schmutz J."/>
            <person name="Salamov A."/>
            <person name="Fey P."/>
            <person name="Gaudet P."/>
            <person name="Anjard C."/>
            <person name="Babu M.M."/>
            <person name="Basu S."/>
            <person name="Bushmanova Y."/>
            <person name="van der Wel H."/>
            <person name="Katoh-Kurasawa M."/>
            <person name="Dinh C."/>
            <person name="Coutinho P.M."/>
            <person name="Saito T."/>
            <person name="Elias M."/>
            <person name="Schaap P."/>
            <person name="Kay R.R."/>
            <person name="Henrissat B."/>
            <person name="Eichinger L."/>
            <person name="Rivero F."/>
            <person name="Putnam N.H."/>
            <person name="West C.M."/>
            <person name="Loomis W.F."/>
            <person name="Chisholm R.L."/>
            <person name="Shaulsky G."/>
            <person name="Strassmann J.E."/>
            <person name="Queller D.C."/>
            <person name="Kuspa A."/>
            <person name="Grigoriev I.V."/>
        </authorList>
    </citation>
    <scope>NUCLEOTIDE SEQUENCE [LARGE SCALE GENOMIC DNA]</scope>
    <source>
        <strain evidence="4">QSDP1</strain>
    </source>
</reference>
<proteinExistence type="predicted"/>
<dbReference type="InParanoid" id="F1A6A3"/>
<gene>
    <name evidence="3" type="ORF">DICPUDRAFT_90994</name>
</gene>
<sequence>MYSNSDNNINNNNNNNNNGNNNIFKRPPKQTNTQHFQYPHQGGIKQNLNQKRKVPEPIENNFRDDKNNNNIIYDNFQNDIRYNDLNKNHSPTKRNEVYKDILKFTEFLSNVEQLNSDLKESKDTLNSIQLDLSILETRLKGLIGLNSIVMLQKQQQQQQQQ</sequence>
<accession>F1A6A3</accession>
<dbReference type="RefSeq" id="XP_003295197.1">
    <property type="nucleotide sequence ID" value="XM_003295149.1"/>
</dbReference>
<dbReference type="KEGG" id="dpp:DICPUDRAFT_90994"/>
<name>F1A6A3_DICPU</name>
<dbReference type="eggNOG" id="ENOG502RINN">
    <property type="taxonomic scope" value="Eukaryota"/>
</dbReference>
<evidence type="ECO:0000313" key="4">
    <source>
        <dbReference type="Proteomes" id="UP000001064"/>
    </source>
</evidence>
<feature type="coiled-coil region" evidence="1">
    <location>
        <begin position="111"/>
        <end position="138"/>
    </location>
</feature>
<organism evidence="3 4">
    <name type="scientific">Dictyostelium purpureum</name>
    <name type="common">Slime mold</name>
    <dbReference type="NCBI Taxonomy" id="5786"/>
    <lineage>
        <taxon>Eukaryota</taxon>
        <taxon>Amoebozoa</taxon>
        <taxon>Evosea</taxon>
        <taxon>Eumycetozoa</taxon>
        <taxon>Dictyostelia</taxon>
        <taxon>Dictyosteliales</taxon>
        <taxon>Dictyosteliaceae</taxon>
        <taxon>Dictyostelium</taxon>
    </lineage>
</organism>